<evidence type="ECO:0000313" key="4">
    <source>
        <dbReference type="Proteomes" id="UP001408789"/>
    </source>
</evidence>
<feature type="compositionally biased region" description="Low complexity" evidence="1">
    <location>
        <begin position="48"/>
        <end position="61"/>
    </location>
</feature>
<evidence type="ECO:0000313" key="3">
    <source>
        <dbReference type="EMBL" id="KAK9070058.1"/>
    </source>
</evidence>
<feature type="region of interest" description="Disordered" evidence="1">
    <location>
        <begin position="1"/>
        <end position="96"/>
    </location>
</feature>
<dbReference type="InterPro" id="IPR029466">
    <property type="entry name" value="NAM-associated_C"/>
</dbReference>
<comment type="caution">
    <text evidence="3">The sequence shown here is derived from an EMBL/GenBank/DDBJ whole genome shotgun (WGS) entry which is preliminary data.</text>
</comment>
<sequence length="292" mass="33347">MNLYNQGFSHFAQPQFGGYQSQPFQTSPTPRPSPPSQQTPSPRPTPPFQTSSTPRPSQPFSLQDDDVEIVNETQEVGGSQPKAKAKGKAKRCHKKKEVETRTPKEIQFWTEDENFALCRAYVEASKNPTKGNYQDMKEFWDEIRSKFFMLMGKGEYRNPDSGANDYDIYDRANSEFQAERGHFGLMKCWRFLYQSEKWKSKADITSRQTRRSKKSKTSSSADPESFDSTARTFNINLNDSGEDDEPDASTQPEMCSDRPRRGRDYARANHGKAQLSDYQAVVAESIQEIARS</sequence>
<evidence type="ECO:0000256" key="1">
    <source>
        <dbReference type="SAM" id="MobiDB-lite"/>
    </source>
</evidence>
<keyword evidence="4" id="KW-1185">Reference proteome</keyword>
<dbReference type="EMBL" id="JBCNJP010000012">
    <property type="protein sequence ID" value="KAK9070058.1"/>
    <property type="molecule type" value="Genomic_DNA"/>
</dbReference>
<feature type="compositionally biased region" description="Pro residues" evidence="1">
    <location>
        <begin position="29"/>
        <end position="47"/>
    </location>
</feature>
<dbReference type="PANTHER" id="PTHR45023:SF14">
    <property type="entry name" value="GLUTATHIONE TRANSFERASE"/>
    <property type="match status" value="1"/>
</dbReference>
<proteinExistence type="predicted"/>
<dbReference type="PANTHER" id="PTHR45023">
    <property type="match status" value="1"/>
</dbReference>
<organism evidence="3 4">
    <name type="scientific">Deinandra increscens subsp. villosa</name>
    <dbReference type="NCBI Taxonomy" id="3103831"/>
    <lineage>
        <taxon>Eukaryota</taxon>
        <taxon>Viridiplantae</taxon>
        <taxon>Streptophyta</taxon>
        <taxon>Embryophyta</taxon>
        <taxon>Tracheophyta</taxon>
        <taxon>Spermatophyta</taxon>
        <taxon>Magnoliopsida</taxon>
        <taxon>eudicotyledons</taxon>
        <taxon>Gunneridae</taxon>
        <taxon>Pentapetalae</taxon>
        <taxon>asterids</taxon>
        <taxon>campanulids</taxon>
        <taxon>Asterales</taxon>
        <taxon>Asteraceae</taxon>
        <taxon>Asteroideae</taxon>
        <taxon>Heliantheae alliance</taxon>
        <taxon>Madieae</taxon>
        <taxon>Madiinae</taxon>
        <taxon>Deinandra</taxon>
    </lineage>
</organism>
<reference evidence="3 4" key="1">
    <citation type="submission" date="2024-04" db="EMBL/GenBank/DDBJ databases">
        <title>The reference genome of an endangered Asteraceae, Deinandra increscens subsp. villosa, native to the Central Coast of California.</title>
        <authorList>
            <person name="Guilliams M."/>
            <person name="Hasenstab-Lehman K."/>
            <person name="Meyer R."/>
            <person name="Mcevoy S."/>
        </authorList>
    </citation>
    <scope>NUCLEOTIDE SEQUENCE [LARGE SCALE GENOMIC DNA]</scope>
    <source>
        <tissue evidence="3">Leaf</tissue>
    </source>
</reference>
<dbReference type="AlphaFoldDB" id="A0AAP0DFA8"/>
<feature type="region of interest" description="Disordered" evidence="1">
    <location>
        <begin position="203"/>
        <end position="274"/>
    </location>
</feature>
<dbReference type="Pfam" id="PF14303">
    <property type="entry name" value="NAM-associated"/>
    <property type="match status" value="1"/>
</dbReference>
<feature type="domain" description="No apical meristem-associated C-terminal" evidence="2">
    <location>
        <begin position="182"/>
        <end position="259"/>
    </location>
</feature>
<feature type="compositionally biased region" description="Basic residues" evidence="1">
    <location>
        <begin position="83"/>
        <end position="95"/>
    </location>
</feature>
<feature type="compositionally biased region" description="Basic and acidic residues" evidence="1">
    <location>
        <begin position="255"/>
        <end position="267"/>
    </location>
</feature>
<protein>
    <recommendedName>
        <fullName evidence="2">No apical meristem-associated C-terminal domain-containing protein</fullName>
    </recommendedName>
</protein>
<feature type="compositionally biased region" description="Polar residues" evidence="1">
    <location>
        <begin position="226"/>
        <end position="239"/>
    </location>
</feature>
<dbReference type="Proteomes" id="UP001408789">
    <property type="component" value="Unassembled WGS sequence"/>
</dbReference>
<name>A0AAP0DFA8_9ASTR</name>
<evidence type="ECO:0000259" key="2">
    <source>
        <dbReference type="Pfam" id="PF14303"/>
    </source>
</evidence>
<accession>A0AAP0DFA8</accession>
<gene>
    <name evidence="3" type="ORF">SSX86_010457</name>
</gene>